<proteinExistence type="predicted"/>
<feature type="region of interest" description="Disordered" evidence="1">
    <location>
        <begin position="1"/>
        <end position="70"/>
    </location>
</feature>
<protein>
    <submittedName>
        <fullName evidence="2">Uncharacterized protein</fullName>
    </submittedName>
</protein>
<keyword evidence="3" id="KW-1185">Reference proteome</keyword>
<feature type="compositionally biased region" description="Basic and acidic residues" evidence="1">
    <location>
        <begin position="254"/>
        <end position="264"/>
    </location>
</feature>
<dbReference type="HOGENOM" id="CLU_1053781_0_0_1"/>
<feature type="compositionally biased region" description="Acidic residues" evidence="1">
    <location>
        <begin position="194"/>
        <end position="204"/>
    </location>
</feature>
<sequence>MPRARNGREPAQHRHQRDPDNANPLQTSAQHPAARRSRLIKPNQPTQAPKRKHPPAEHEHLHSPRKPRYLPLIIPLKLPPGARHHALNLEKRDNPHQQHKQCRHGNPQPDLPRAPAHQVRDLAQDQLAQHRGQRNRDAEDGGRDAPPHALLSVFGVGLAQARRGVRREVVVFPIVGVVDPGEFGEDGLVREDGDGGEGEEEGEQREEQADGRWGVGVYGGASGLVAGGAGPEPGHLGGDDGGDSDGGASSAFAREQRDMCEMYP</sequence>
<name>A0A010Q8C4_9PEZI</name>
<accession>A0A010Q8C4</accession>
<evidence type="ECO:0000256" key="1">
    <source>
        <dbReference type="SAM" id="MobiDB-lite"/>
    </source>
</evidence>
<reference evidence="2 3" key="1">
    <citation type="submission" date="2014-02" db="EMBL/GenBank/DDBJ databases">
        <title>The genome sequence of Colletotrichum fioriniae PJ7.</title>
        <authorList>
            <person name="Baroncelli R."/>
            <person name="Thon M.R."/>
        </authorList>
    </citation>
    <scope>NUCLEOTIDE SEQUENCE [LARGE SCALE GENOMIC DNA]</scope>
    <source>
        <strain evidence="2 3">PJ7</strain>
    </source>
</reference>
<gene>
    <name evidence="2" type="ORF">CFIO01_07967</name>
</gene>
<evidence type="ECO:0000313" key="2">
    <source>
        <dbReference type="EMBL" id="EXF76102.1"/>
    </source>
</evidence>
<evidence type="ECO:0000313" key="3">
    <source>
        <dbReference type="Proteomes" id="UP000020467"/>
    </source>
</evidence>
<dbReference type="Proteomes" id="UP000020467">
    <property type="component" value="Unassembled WGS sequence"/>
</dbReference>
<feature type="compositionally biased region" description="Basic and acidic residues" evidence="1">
    <location>
        <begin position="134"/>
        <end position="146"/>
    </location>
</feature>
<dbReference type="AlphaFoldDB" id="A0A010Q8C4"/>
<dbReference type="KEGG" id="cfj:CFIO01_07967"/>
<feature type="compositionally biased region" description="Gly residues" evidence="1">
    <location>
        <begin position="213"/>
        <end position="231"/>
    </location>
</feature>
<feature type="compositionally biased region" description="Basic and acidic residues" evidence="1">
    <location>
        <begin position="1"/>
        <end position="20"/>
    </location>
</feature>
<comment type="caution">
    <text evidence="2">The sequence shown here is derived from an EMBL/GenBank/DDBJ whole genome shotgun (WGS) entry which is preliminary data.</text>
</comment>
<organism evidence="2 3">
    <name type="scientific">Colletotrichum fioriniae PJ7</name>
    <dbReference type="NCBI Taxonomy" id="1445577"/>
    <lineage>
        <taxon>Eukaryota</taxon>
        <taxon>Fungi</taxon>
        <taxon>Dikarya</taxon>
        <taxon>Ascomycota</taxon>
        <taxon>Pezizomycotina</taxon>
        <taxon>Sordariomycetes</taxon>
        <taxon>Hypocreomycetidae</taxon>
        <taxon>Glomerellales</taxon>
        <taxon>Glomerellaceae</taxon>
        <taxon>Colletotrichum</taxon>
        <taxon>Colletotrichum acutatum species complex</taxon>
    </lineage>
</organism>
<feature type="region of interest" description="Disordered" evidence="1">
    <location>
        <begin position="181"/>
        <end position="264"/>
    </location>
</feature>
<dbReference type="EMBL" id="JARH01000863">
    <property type="protein sequence ID" value="EXF76102.1"/>
    <property type="molecule type" value="Genomic_DNA"/>
</dbReference>
<feature type="region of interest" description="Disordered" evidence="1">
    <location>
        <begin position="93"/>
        <end position="146"/>
    </location>
</feature>